<organism evidence="1 2">
    <name type="scientific">Helicobacter heilmannii</name>
    <dbReference type="NCBI Taxonomy" id="35817"/>
    <lineage>
        <taxon>Bacteria</taxon>
        <taxon>Pseudomonadati</taxon>
        <taxon>Campylobacterota</taxon>
        <taxon>Epsilonproteobacteria</taxon>
        <taxon>Campylobacterales</taxon>
        <taxon>Helicobacteraceae</taxon>
        <taxon>Helicobacter</taxon>
    </lineage>
</organism>
<dbReference type="AlphaFoldDB" id="A0A0K2XUJ5"/>
<gene>
    <name evidence="1" type="ORF">HHE01_08290</name>
</gene>
<evidence type="ECO:0000313" key="2">
    <source>
        <dbReference type="Proteomes" id="UP000046090"/>
    </source>
</evidence>
<keyword evidence="2" id="KW-1185">Reference proteome</keyword>
<evidence type="ECO:0000313" key="1">
    <source>
        <dbReference type="EMBL" id="CRI33625.1"/>
    </source>
</evidence>
<dbReference type="Proteomes" id="UP000046090">
    <property type="component" value="Unassembled WGS sequence"/>
</dbReference>
<accession>A0A0K2XUJ5</accession>
<dbReference type="EMBL" id="CDMK01000001">
    <property type="protein sequence ID" value="CRI33625.1"/>
    <property type="molecule type" value="Genomic_DNA"/>
</dbReference>
<protein>
    <submittedName>
        <fullName evidence="1">Uncharacterized protein</fullName>
    </submittedName>
</protein>
<reference evidence="2" key="1">
    <citation type="submission" date="2014-12" db="EMBL/GenBank/DDBJ databases">
        <authorList>
            <person name="Smet A."/>
        </authorList>
    </citation>
    <scope>NUCLEOTIDE SEQUENCE [LARGE SCALE GENOMIC DNA]</scope>
</reference>
<proteinExistence type="predicted"/>
<sequence length="43" mass="4616">MQGGFRWCLSNAKLPKVQRGAATSRAPRDSTCAPLAIRMAKGL</sequence>
<name>A0A0K2XUJ5_HELHE</name>